<dbReference type="PATRIC" id="fig|1769779.3.peg.2882"/>
<dbReference type="Proteomes" id="UP000095672">
    <property type="component" value="Chromosome"/>
</dbReference>
<dbReference type="PROSITE" id="PS51677">
    <property type="entry name" value="NODB"/>
    <property type="match status" value="1"/>
</dbReference>
<organism evidence="2 3">
    <name type="scientific">Microbulbifer aggregans</name>
    <dbReference type="NCBI Taxonomy" id="1769779"/>
    <lineage>
        <taxon>Bacteria</taxon>
        <taxon>Pseudomonadati</taxon>
        <taxon>Pseudomonadota</taxon>
        <taxon>Gammaproteobacteria</taxon>
        <taxon>Cellvibrionales</taxon>
        <taxon>Microbulbiferaceae</taxon>
        <taxon>Microbulbifer</taxon>
    </lineage>
</organism>
<dbReference type="STRING" id="1769779.AUP74_02907"/>
<gene>
    <name evidence="2" type="primary">pgdA_3</name>
    <name evidence="2" type="ORF">AUP74_02907</name>
</gene>
<dbReference type="CDD" id="cd10979">
    <property type="entry name" value="CE4_PuuE_like"/>
    <property type="match status" value="1"/>
</dbReference>
<reference evidence="3" key="1">
    <citation type="submission" date="2016-01" db="EMBL/GenBank/DDBJ databases">
        <title>Complete genome sequence of Microbulbifer sp. CCB-MM1, a halophile isolated from Matang Mangrove Forest, Perak.</title>
        <authorList>
            <person name="Moh T.H."/>
            <person name="Dinesh B."/>
            <person name="Lau N.-S."/>
            <person name="Go F."/>
            <person name="Alexander Chong S.-C."/>
        </authorList>
    </citation>
    <scope>NUCLEOTIDE SEQUENCE [LARGE SCALE GENOMIC DNA]</scope>
    <source>
        <strain evidence="3">CCB-MM1</strain>
    </source>
</reference>
<dbReference type="PANTHER" id="PTHR43123">
    <property type="entry name" value="POLYSACCHARIDE DEACETYLASE-RELATED"/>
    <property type="match status" value="1"/>
</dbReference>
<keyword evidence="3" id="KW-1185">Reference proteome</keyword>
<evidence type="ECO:0000313" key="2">
    <source>
        <dbReference type="EMBL" id="AOS98278.1"/>
    </source>
</evidence>
<dbReference type="AlphaFoldDB" id="A0A1C9WAV4"/>
<dbReference type="EC" id="3.5.1.-" evidence="2"/>
<sequence length="314" mass="35892">MSDRKPLGSEHLQYPQRHYGMDHSHYEWQMLTEREPVHWQQGELALWVNVSLQFFPLNQRGTPFPPPGGMTMPYPDLRHFSLRDYGNRVGIYRILRALDQYGVKPTFAVNGELALRTPYLMHMLRERGDELIAHGWNMDSPHYGGQAQEEEAELISRTLDTLQEASGQSVQGWLSPGKVHSENTPTLLAKHGIEYFCDWVNDDMPYHFRTGSGALWAMPLSTELEDQFILRNNLHSETSYAEQIEDACRFLLAEARQQGGRILALNIHPWMLGQPHRIGYLERVLEFVTAQPGVFSAPAGTLLEQCARPVTEPA</sequence>
<evidence type="ECO:0000313" key="3">
    <source>
        <dbReference type="Proteomes" id="UP000095672"/>
    </source>
</evidence>
<dbReference type="PANTHER" id="PTHR43123:SF4">
    <property type="entry name" value="POLYSACCHARIDE DEACETYLASE"/>
    <property type="match status" value="1"/>
</dbReference>
<dbReference type="EMBL" id="CP014143">
    <property type="protein sequence ID" value="AOS98278.1"/>
    <property type="molecule type" value="Genomic_DNA"/>
</dbReference>
<protein>
    <submittedName>
        <fullName evidence="2">Peptidoglycan deacetylase</fullName>
        <ecNumber evidence="2">3.5.1.-</ecNumber>
    </submittedName>
</protein>
<feature type="domain" description="NodB homology" evidence="1">
    <location>
        <begin position="77"/>
        <end position="314"/>
    </location>
</feature>
<name>A0A1C9WAV4_9GAMM</name>
<dbReference type="Gene3D" id="3.20.20.370">
    <property type="entry name" value="Glycoside hydrolase/deacetylase"/>
    <property type="match status" value="1"/>
</dbReference>
<evidence type="ECO:0000259" key="1">
    <source>
        <dbReference type="PROSITE" id="PS51677"/>
    </source>
</evidence>
<keyword evidence="2" id="KW-0378">Hydrolase</keyword>
<dbReference type="Pfam" id="PF01522">
    <property type="entry name" value="Polysacc_deac_1"/>
    <property type="match status" value="1"/>
</dbReference>
<accession>A0A1C9WAV4</accession>
<dbReference type="OrthoDB" id="9787041at2"/>
<dbReference type="GO" id="GO:0005975">
    <property type="term" value="P:carbohydrate metabolic process"/>
    <property type="evidence" value="ECO:0007669"/>
    <property type="project" value="InterPro"/>
</dbReference>
<dbReference type="RefSeq" id="WP_069948158.1">
    <property type="nucleotide sequence ID" value="NZ_CP014143.1"/>
</dbReference>
<dbReference type="InterPro" id="IPR002509">
    <property type="entry name" value="NODB_dom"/>
</dbReference>
<proteinExistence type="predicted"/>
<dbReference type="KEGG" id="micc:AUP74_02907"/>
<dbReference type="GO" id="GO:0016810">
    <property type="term" value="F:hydrolase activity, acting on carbon-nitrogen (but not peptide) bonds"/>
    <property type="evidence" value="ECO:0007669"/>
    <property type="project" value="InterPro"/>
</dbReference>
<dbReference type="SUPFAM" id="SSF88713">
    <property type="entry name" value="Glycoside hydrolase/deacetylase"/>
    <property type="match status" value="1"/>
</dbReference>
<dbReference type="InterPro" id="IPR011330">
    <property type="entry name" value="Glyco_hydro/deAcase_b/a-brl"/>
</dbReference>